<evidence type="ECO:0000313" key="2">
    <source>
        <dbReference type="Proteomes" id="UP000756710"/>
    </source>
</evidence>
<proteinExistence type="predicted"/>
<protein>
    <submittedName>
        <fullName evidence="1">Uncharacterized protein</fullName>
    </submittedName>
</protein>
<gene>
    <name evidence="1" type="ORF">J2Z30_004495</name>
</gene>
<dbReference type="EMBL" id="JAGGLR010000011">
    <property type="protein sequence ID" value="MBP2063474.1"/>
    <property type="molecule type" value="Genomic_DNA"/>
</dbReference>
<reference evidence="1 2" key="1">
    <citation type="submission" date="2021-03" db="EMBL/GenBank/DDBJ databases">
        <title>Genomic Encyclopedia of Type Strains, Phase IV (KMG-IV): sequencing the most valuable type-strain genomes for metagenomic binning, comparative biology and taxonomic classification.</title>
        <authorList>
            <person name="Goeker M."/>
        </authorList>
    </citation>
    <scope>NUCLEOTIDE SEQUENCE [LARGE SCALE GENOMIC DNA]</scope>
    <source>
        <strain evidence="1 2">DSM 41954</strain>
    </source>
</reference>
<dbReference type="Proteomes" id="UP000756710">
    <property type="component" value="Unassembled WGS sequence"/>
</dbReference>
<comment type="caution">
    <text evidence="1">The sequence shown here is derived from an EMBL/GenBank/DDBJ whole genome shotgun (WGS) entry which is preliminary data.</text>
</comment>
<keyword evidence="2" id="KW-1185">Reference proteome</keyword>
<sequence length="58" mass="6328">PRVRFSPNGHALATLTSNGARVWSTDADYVATRVCRLSTGHHWAQLLPDQPVEGLCPT</sequence>
<name>A0ABS4MUS9_9ACTN</name>
<evidence type="ECO:0000313" key="1">
    <source>
        <dbReference type="EMBL" id="MBP2063474.1"/>
    </source>
</evidence>
<feature type="non-terminal residue" evidence="1">
    <location>
        <position position="1"/>
    </location>
</feature>
<accession>A0ABS4MUS9</accession>
<organism evidence="1 2">
    <name type="scientific">Streptomyces iranensis</name>
    <dbReference type="NCBI Taxonomy" id="576784"/>
    <lineage>
        <taxon>Bacteria</taxon>
        <taxon>Bacillati</taxon>
        <taxon>Actinomycetota</taxon>
        <taxon>Actinomycetes</taxon>
        <taxon>Kitasatosporales</taxon>
        <taxon>Streptomycetaceae</taxon>
        <taxon>Streptomyces</taxon>
        <taxon>Streptomyces violaceusniger group</taxon>
    </lineage>
</organism>